<dbReference type="AlphaFoldDB" id="A0A7Z7NLT4"/>
<accession>A0A7Z7NLT4</accession>
<evidence type="ECO:0000313" key="2">
    <source>
        <dbReference type="Proteomes" id="UP000257139"/>
    </source>
</evidence>
<comment type="caution">
    <text evidence="1">The sequence shown here is derived from an EMBL/GenBank/DDBJ whole genome shotgun (WGS) entry which is preliminary data.</text>
</comment>
<dbReference type="Proteomes" id="UP000257139">
    <property type="component" value="Chromosome CBM2594_a"/>
</dbReference>
<organism evidence="1 2">
    <name type="scientific">Cupriavidus taiwanensis</name>
    <dbReference type="NCBI Taxonomy" id="164546"/>
    <lineage>
        <taxon>Bacteria</taxon>
        <taxon>Pseudomonadati</taxon>
        <taxon>Pseudomonadota</taxon>
        <taxon>Betaproteobacteria</taxon>
        <taxon>Burkholderiales</taxon>
        <taxon>Burkholderiaceae</taxon>
        <taxon>Cupriavidus</taxon>
    </lineage>
</organism>
<gene>
    <name evidence="1" type="ORF">CBM2594_A40580</name>
</gene>
<proteinExistence type="predicted"/>
<reference evidence="1 2" key="1">
    <citation type="submission" date="2018-01" db="EMBL/GenBank/DDBJ databases">
        <authorList>
            <person name="Clerissi C."/>
        </authorList>
    </citation>
    <scope>NUCLEOTIDE SEQUENCE [LARGE SCALE GENOMIC DNA]</scope>
    <source>
        <strain evidence="1">Cupriavidus taiwanensis STM 6021</strain>
    </source>
</reference>
<protein>
    <submittedName>
        <fullName evidence="1">Uncharacterized protein</fullName>
    </submittedName>
</protein>
<dbReference type="EMBL" id="OGUU01000008">
    <property type="protein sequence ID" value="SPC09257.1"/>
    <property type="molecule type" value="Genomic_DNA"/>
</dbReference>
<name>A0A7Z7NLT4_9BURK</name>
<sequence length="29" mass="3620">MHCFLQWDAMDQMIMILNRINNQSFHWVP</sequence>
<evidence type="ECO:0000313" key="1">
    <source>
        <dbReference type="EMBL" id="SPC09257.1"/>
    </source>
</evidence>